<keyword evidence="2" id="KW-1133">Transmembrane helix</keyword>
<gene>
    <name evidence="3" type="ORF">D9758_014221</name>
</gene>
<feature type="compositionally biased region" description="Polar residues" evidence="1">
    <location>
        <begin position="220"/>
        <end position="237"/>
    </location>
</feature>
<proteinExistence type="predicted"/>
<accession>A0A8H5FTU3</accession>
<dbReference type="Proteomes" id="UP000559256">
    <property type="component" value="Unassembled WGS sequence"/>
</dbReference>
<feature type="compositionally biased region" description="Polar residues" evidence="1">
    <location>
        <begin position="130"/>
        <end position="150"/>
    </location>
</feature>
<dbReference type="AlphaFoldDB" id="A0A8H5FTU3"/>
<protein>
    <submittedName>
        <fullName evidence="3">Uncharacterized protein</fullName>
    </submittedName>
</protein>
<evidence type="ECO:0000313" key="4">
    <source>
        <dbReference type="Proteomes" id="UP000559256"/>
    </source>
</evidence>
<evidence type="ECO:0000313" key="3">
    <source>
        <dbReference type="EMBL" id="KAF5348941.1"/>
    </source>
</evidence>
<feature type="transmembrane region" description="Helical" evidence="2">
    <location>
        <begin position="242"/>
        <end position="263"/>
    </location>
</feature>
<dbReference type="EMBL" id="JAACJM010000084">
    <property type="protein sequence ID" value="KAF5348941.1"/>
    <property type="molecule type" value="Genomic_DNA"/>
</dbReference>
<keyword evidence="2" id="KW-0812">Transmembrane</keyword>
<evidence type="ECO:0000256" key="2">
    <source>
        <dbReference type="SAM" id="Phobius"/>
    </source>
</evidence>
<sequence>MAPFALLPFLKVVESLKLDPLPPSVSAGQILTLNWARELGDGDPPLVQWDLQFFQREPDDDQSQVEPLGDLVHVDHSERLSGTVTVTIPSEAPGKGQFFSAILQVTTNPPSSDIPPGIVVSVGRASSIRATNTSQPAPSIPCATTSASSAHHTDIGQAKSSSHSLRSGTPLSAKMTSGSSFPISTTGSAFSQISPSSPSTVSTALATAVTPSTNDGFGYPTSSGPGPSNQDQSHNSTSRTGIIAGAVTGSLALVLLLAVICCLRRGQRRRRQSQLTFNTGTSTPEAYHWWDMAHLSSASPRRRSDILPVSLPTVIRNHNSIANRHDSQSDSGTLFGFTGLLKDTQDRAEGSGLSGSGSRPRHSDRVRDNYLWERMMRMLM</sequence>
<feature type="region of interest" description="Disordered" evidence="1">
    <location>
        <begin position="212"/>
        <end position="237"/>
    </location>
</feature>
<feature type="region of interest" description="Disordered" evidence="1">
    <location>
        <begin position="130"/>
        <end position="179"/>
    </location>
</feature>
<keyword evidence="4" id="KW-1185">Reference proteome</keyword>
<keyword evidence="2" id="KW-0472">Membrane</keyword>
<evidence type="ECO:0000256" key="1">
    <source>
        <dbReference type="SAM" id="MobiDB-lite"/>
    </source>
</evidence>
<comment type="caution">
    <text evidence="3">The sequence shown here is derived from an EMBL/GenBank/DDBJ whole genome shotgun (WGS) entry which is preliminary data.</text>
</comment>
<feature type="compositionally biased region" description="Polar residues" evidence="1">
    <location>
        <begin position="158"/>
        <end position="179"/>
    </location>
</feature>
<reference evidence="3 4" key="1">
    <citation type="journal article" date="2020" name="ISME J.">
        <title>Uncovering the hidden diversity of litter-decomposition mechanisms in mushroom-forming fungi.</title>
        <authorList>
            <person name="Floudas D."/>
            <person name="Bentzer J."/>
            <person name="Ahren D."/>
            <person name="Johansson T."/>
            <person name="Persson P."/>
            <person name="Tunlid A."/>
        </authorList>
    </citation>
    <scope>NUCLEOTIDE SEQUENCE [LARGE SCALE GENOMIC DNA]</scope>
    <source>
        <strain evidence="3 4">CBS 291.85</strain>
    </source>
</reference>
<organism evidence="3 4">
    <name type="scientific">Tetrapyrgos nigripes</name>
    <dbReference type="NCBI Taxonomy" id="182062"/>
    <lineage>
        <taxon>Eukaryota</taxon>
        <taxon>Fungi</taxon>
        <taxon>Dikarya</taxon>
        <taxon>Basidiomycota</taxon>
        <taxon>Agaricomycotina</taxon>
        <taxon>Agaricomycetes</taxon>
        <taxon>Agaricomycetidae</taxon>
        <taxon>Agaricales</taxon>
        <taxon>Marasmiineae</taxon>
        <taxon>Marasmiaceae</taxon>
        <taxon>Tetrapyrgos</taxon>
    </lineage>
</organism>
<name>A0A8H5FTU3_9AGAR</name>